<evidence type="ECO:0000313" key="2">
    <source>
        <dbReference type="Proteomes" id="UP001204376"/>
    </source>
</evidence>
<dbReference type="EMBL" id="JANHOH010000001">
    <property type="protein sequence ID" value="MCQ6958463.1"/>
    <property type="molecule type" value="Genomic_DNA"/>
</dbReference>
<evidence type="ECO:0000313" key="1">
    <source>
        <dbReference type="EMBL" id="MCQ6958463.1"/>
    </source>
</evidence>
<reference evidence="1 2" key="1">
    <citation type="submission" date="2022-07" db="EMBL/GenBank/DDBJ databases">
        <title>Mucilaginibacter sp. JC4.</title>
        <authorList>
            <person name="Le V."/>
            <person name="Ko S.-R."/>
            <person name="Ahn C.-Y."/>
            <person name="Oh H.-M."/>
        </authorList>
    </citation>
    <scope>NUCLEOTIDE SEQUENCE [LARGE SCALE GENOMIC DNA]</scope>
    <source>
        <strain evidence="1 2">JC4</strain>
    </source>
</reference>
<dbReference type="RefSeq" id="WP_256538634.1">
    <property type="nucleotide sequence ID" value="NZ_JANHOH010000001.1"/>
</dbReference>
<keyword evidence="2" id="KW-1185">Reference proteome</keyword>
<name>A0ABT1T3D9_9SPHI</name>
<proteinExistence type="predicted"/>
<protein>
    <recommendedName>
        <fullName evidence="3">DUF4251 domain-containing protein</fullName>
    </recommendedName>
</protein>
<gene>
    <name evidence="1" type="ORF">NPE20_10855</name>
</gene>
<evidence type="ECO:0008006" key="3">
    <source>
        <dbReference type="Google" id="ProtNLM"/>
    </source>
</evidence>
<dbReference type="Proteomes" id="UP001204376">
    <property type="component" value="Unassembled WGS sequence"/>
</dbReference>
<comment type="caution">
    <text evidence="1">The sequence shown here is derived from an EMBL/GenBank/DDBJ whole genome shotgun (WGS) entry which is preliminary data.</text>
</comment>
<sequence length="224" mass="25304">MKQFKQILLTGILLLCIAPTLFVEAQKRPVKIKKPLPVKLVTKPVIVSAQLKNFQQLNAQANVTFNFPKGFREIPAPDNEDLSFDYAMEMPGKEFEIWFQVKSQKENYASYLRSIGDQSTMQANPDSLYLGMGTAHAIAFTGDRNFLTRSIPPKILARYNADAGKSYLLTLLDLPVTKHYKYALLITLQKDRTGTILAVCFANEKGPEFFKNMDKASTCIKFKP</sequence>
<accession>A0ABT1T3D9</accession>
<organism evidence="1 2">
    <name type="scientific">Mucilaginibacter aquariorum</name>
    <dbReference type="NCBI Taxonomy" id="2967225"/>
    <lineage>
        <taxon>Bacteria</taxon>
        <taxon>Pseudomonadati</taxon>
        <taxon>Bacteroidota</taxon>
        <taxon>Sphingobacteriia</taxon>
        <taxon>Sphingobacteriales</taxon>
        <taxon>Sphingobacteriaceae</taxon>
        <taxon>Mucilaginibacter</taxon>
    </lineage>
</organism>